<dbReference type="GO" id="GO:0044550">
    <property type="term" value="P:secondary metabolite biosynthetic process"/>
    <property type="evidence" value="ECO:0007669"/>
    <property type="project" value="TreeGrafter"/>
</dbReference>
<dbReference type="InterPro" id="IPR000873">
    <property type="entry name" value="AMP-dep_synth/lig_dom"/>
</dbReference>
<dbReference type="AlphaFoldDB" id="A0A9X4D6U1"/>
<organism evidence="2 3">
    <name type="scientific">Pseudomonas asiatica</name>
    <dbReference type="NCBI Taxonomy" id="2219225"/>
    <lineage>
        <taxon>Bacteria</taxon>
        <taxon>Pseudomonadati</taxon>
        <taxon>Pseudomonadota</taxon>
        <taxon>Gammaproteobacteria</taxon>
        <taxon>Pseudomonadales</taxon>
        <taxon>Pseudomonadaceae</taxon>
        <taxon>Pseudomonas</taxon>
    </lineage>
</organism>
<dbReference type="PANTHER" id="PTHR45527:SF14">
    <property type="entry name" value="PLIPASTATIN SYNTHASE SUBUNIT B"/>
    <property type="match status" value="1"/>
</dbReference>
<reference evidence="2" key="1">
    <citation type="submission" date="2022-07" db="EMBL/GenBank/DDBJ databases">
        <title>Multi-strain Analysis of Pseudomonas putida Reveals Metabolic and Genetic Diversity.</title>
        <authorList>
            <person name="Monk J.M."/>
        </authorList>
    </citation>
    <scope>NUCLEOTIDE SEQUENCE</scope>
    <source>
        <strain evidence="2">17514</strain>
    </source>
</reference>
<proteinExistence type="predicted"/>
<evidence type="ECO:0000259" key="1">
    <source>
        <dbReference type="Pfam" id="PF00501"/>
    </source>
</evidence>
<feature type="non-terminal residue" evidence="2">
    <location>
        <position position="189"/>
    </location>
</feature>
<dbReference type="InterPro" id="IPR020459">
    <property type="entry name" value="AMP-binding"/>
</dbReference>
<dbReference type="FunFam" id="3.40.50.980:FF:000001">
    <property type="entry name" value="Non-ribosomal peptide synthetase"/>
    <property type="match status" value="1"/>
</dbReference>
<dbReference type="GO" id="GO:0005829">
    <property type="term" value="C:cytosol"/>
    <property type="evidence" value="ECO:0007669"/>
    <property type="project" value="TreeGrafter"/>
</dbReference>
<evidence type="ECO:0000313" key="3">
    <source>
        <dbReference type="Proteomes" id="UP001150678"/>
    </source>
</evidence>
<feature type="domain" description="AMP-dependent synthetase/ligase" evidence="1">
    <location>
        <begin position="2"/>
        <end position="188"/>
    </location>
</feature>
<comment type="caution">
    <text evidence="2">The sequence shown here is derived from an EMBL/GenBank/DDBJ whole genome shotgun (WGS) entry which is preliminary data.</text>
</comment>
<dbReference type="InterPro" id="IPR020845">
    <property type="entry name" value="AMP-binding_CS"/>
</dbReference>
<dbReference type="SUPFAM" id="SSF56801">
    <property type="entry name" value="Acetyl-CoA synthetase-like"/>
    <property type="match status" value="1"/>
</dbReference>
<dbReference type="Proteomes" id="UP001150678">
    <property type="component" value="Unassembled WGS sequence"/>
</dbReference>
<accession>A0A9X4D6U1</accession>
<feature type="non-terminal residue" evidence="2">
    <location>
        <position position="1"/>
    </location>
</feature>
<dbReference type="PANTHER" id="PTHR45527">
    <property type="entry name" value="NONRIBOSOMAL PEPTIDE SYNTHETASE"/>
    <property type="match status" value="1"/>
</dbReference>
<dbReference type="Pfam" id="PF00501">
    <property type="entry name" value="AMP-binding"/>
    <property type="match status" value="1"/>
</dbReference>
<name>A0A9X4D6U1_9PSED</name>
<dbReference type="Gene3D" id="3.40.50.980">
    <property type="match status" value="2"/>
</dbReference>
<protein>
    <submittedName>
        <fullName evidence="2">AMP-binding protein</fullName>
    </submittedName>
</protein>
<dbReference type="PROSITE" id="PS00455">
    <property type="entry name" value="AMP_BINDING"/>
    <property type="match status" value="1"/>
</dbReference>
<gene>
    <name evidence="2" type="ORF">NP533_28675</name>
</gene>
<dbReference type="PRINTS" id="PR00154">
    <property type="entry name" value="AMPBINDING"/>
</dbReference>
<dbReference type="RefSeq" id="WP_274080027.1">
    <property type="nucleotide sequence ID" value="NZ_JANIAN010000118.1"/>
</dbReference>
<evidence type="ECO:0000313" key="2">
    <source>
        <dbReference type="EMBL" id="MDD2110156.1"/>
    </source>
</evidence>
<dbReference type="GO" id="GO:0043041">
    <property type="term" value="P:amino acid activation for nonribosomal peptide biosynthetic process"/>
    <property type="evidence" value="ECO:0007669"/>
    <property type="project" value="TreeGrafter"/>
</dbReference>
<sequence>EQTLSYGELNRRANQLAHKLIELGVGPDVLVGIAMERSLDMVVGLLGILKAGGAYVPLDPEYPEDRLAYMFADSGITLLLTQAHLREVLPIPAAIECLELDEQALVGYSDANPNIEVAPQNLAYVIYTSGSTGKPKGTLLPHQNVVRLFAATQGWFRFDASDVWTVFHSYAFDFSVWELFGALLYGGRA</sequence>
<dbReference type="EMBL" id="JANIAN010000118">
    <property type="protein sequence ID" value="MDD2110156.1"/>
    <property type="molecule type" value="Genomic_DNA"/>
</dbReference>
<dbReference type="GO" id="GO:0031177">
    <property type="term" value="F:phosphopantetheine binding"/>
    <property type="evidence" value="ECO:0007669"/>
    <property type="project" value="TreeGrafter"/>
</dbReference>